<evidence type="ECO:0000256" key="8">
    <source>
        <dbReference type="ARBA" id="ARBA00022989"/>
    </source>
</evidence>
<feature type="transmembrane region" description="Helical" evidence="10">
    <location>
        <begin position="113"/>
        <end position="136"/>
    </location>
</feature>
<evidence type="ECO:0000256" key="6">
    <source>
        <dbReference type="ARBA" id="ARBA00022692"/>
    </source>
</evidence>
<dbReference type="InterPro" id="IPR018227">
    <property type="entry name" value="Amino_acid_transport_2"/>
</dbReference>
<gene>
    <name evidence="11" type="ORF">Xvie_00015</name>
</gene>
<feature type="transmembrane region" description="Helical" evidence="10">
    <location>
        <begin position="216"/>
        <end position="235"/>
    </location>
</feature>
<sequence>MKNRTIGSIFIVAGTTIGAGMLAIPLATAGIGFNASIIIMIGIWILMNYCALLLIEAYQYDSYDTGLGTLAFRYLGQYGKIAASSSMMFLMYALTAAYISGAGDLLISNINKWLGTSFPVTLGSVLFTLIGGSIVCIGTSSVDFINRILFSAKIIFLILMFGLMLLHVQKNNLLSMPIEQRLIFSSIPVIFTSFGFHCIVPSLVRYMNGDTKKLRWIFIIGSAIPLISYILWQLSTLGSFNTTTLMGIFAEKTGLDGLILAIRNVVGSPKTELVVRIFASLAMATSFLGVALGLFDFLADFFKRENNIIGRIQTSFLTFIPPLIFALFYPKGFVMALGYAAIALSVLALLLPSVLVFKVRQQSNRRQYRVFGGTPTLVLVFLCGIAIIAIQMAIVLGILPEVG</sequence>
<feature type="transmembrane region" description="Helical" evidence="10">
    <location>
        <begin position="310"/>
        <end position="330"/>
    </location>
</feature>
<dbReference type="STRING" id="351656.Xvie_00015"/>
<feature type="transmembrane region" description="Helical" evidence="10">
    <location>
        <begin position="336"/>
        <end position="357"/>
    </location>
</feature>
<dbReference type="Pfam" id="PF03222">
    <property type="entry name" value="Trp_Tyr_perm"/>
    <property type="match status" value="1"/>
</dbReference>
<dbReference type="NCBIfam" id="TIGR00837">
    <property type="entry name" value="araaP"/>
    <property type="match status" value="1"/>
</dbReference>
<dbReference type="GO" id="GO:0005886">
    <property type="term" value="C:plasma membrane"/>
    <property type="evidence" value="ECO:0007669"/>
    <property type="project" value="UniProtKB-SubCell"/>
</dbReference>
<keyword evidence="9 10" id="KW-0472">Membrane</keyword>
<evidence type="ECO:0000256" key="7">
    <source>
        <dbReference type="ARBA" id="ARBA00022970"/>
    </source>
</evidence>
<evidence type="ECO:0000256" key="5">
    <source>
        <dbReference type="ARBA" id="ARBA00022519"/>
    </source>
</evidence>
<comment type="similarity">
    <text evidence="2 10">Belongs to the amino acid/polyamine transporter 2 family. Mtr/TnaB/TyrP permease subfamily.</text>
</comment>
<keyword evidence="7 10" id="KW-0029">Amino-acid transport</keyword>
<dbReference type="GO" id="GO:0015173">
    <property type="term" value="F:aromatic amino acid transmembrane transporter activity"/>
    <property type="evidence" value="ECO:0007669"/>
    <property type="project" value="UniProtKB-UniRule"/>
</dbReference>
<feature type="transmembrane region" description="Helical" evidence="10">
    <location>
        <begin position="7"/>
        <end position="31"/>
    </location>
</feature>
<feature type="transmembrane region" description="Helical" evidence="10">
    <location>
        <begin position="148"/>
        <end position="168"/>
    </location>
</feature>
<keyword evidence="8 10" id="KW-1133">Transmembrane helix</keyword>
<dbReference type="PANTHER" id="PTHR46997">
    <property type="entry name" value="LOW AFFINITY TRYPTOPHAN PERMEASE-RELATED"/>
    <property type="match status" value="1"/>
</dbReference>
<dbReference type="EMBL" id="MUBJ01000001">
    <property type="protein sequence ID" value="OTA18201.1"/>
    <property type="molecule type" value="Genomic_DNA"/>
</dbReference>
<comment type="caution">
    <text evidence="11">The sequence shown here is derived from an EMBL/GenBank/DDBJ whole genome shotgun (WGS) entry which is preliminary data.</text>
</comment>
<dbReference type="PANTHER" id="PTHR46997:SF2">
    <property type="entry name" value="TYROSINE-SPECIFIC TRANSPORT SYSTEM"/>
    <property type="match status" value="1"/>
</dbReference>
<comment type="function">
    <text evidence="10">Involved in transporting aromatic amino acids across the cytoplasmic membrane.</text>
</comment>
<dbReference type="AlphaFoldDB" id="A0A1Y2SKW4"/>
<evidence type="ECO:0000256" key="4">
    <source>
        <dbReference type="ARBA" id="ARBA00022475"/>
    </source>
</evidence>
<evidence type="ECO:0000256" key="3">
    <source>
        <dbReference type="ARBA" id="ARBA00022448"/>
    </source>
</evidence>
<dbReference type="InterPro" id="IPR013059">
    <property type="entry name" value="Trp_tyr_transpt"/>
</dbReference>
<feature type="transmembrane region" description="Helical" evidence="10">
    <location>
        <begin position="273"/>
        <end position="298"/>
    </location>
</feature>
<dbReference type="PROSITE" id="PS00594">
    <property type="entry name" value="AROMATIC_AA_PERMEASE_1"/>
    <property type="match status" value="1"/>
</dbReference>
<feature type="transmembrane region" description="Helical" evidence="10">
    <location>
        <begin position="377"/>
        <end position="399"/>
    </location>
</feature>
<dbReference type="PRINTS" id="PR00166">
    <property type="entry name" value="AROAAPRMEASE"/>
</dbReference>
<evidence type="ECO:0000256" key="2">
    <source>
        <dbReference type="ARBA" id="ARBA00005452"/>
    </source>
</evidence>
<keyword evidence="4 10" id="KW-1003">Cell membrane</keyword>
<dbReference type="InterPro" id="IPR013061">
    <property type="entry name" value="Trp/try_permease_CS"/>
</dbReference>
<dbReference type="RefSeq" id="WP_086107377.1">
    <property type="nucleotide sequence ID" value="NZ_CAWNGD010000001.1"/>
</dbReference>
<dbReference type="Gene3D" id="1.20.1740.10">
    <property type="entry name" value="Amino acid/polyamine transporter I"/>
    <property type="match status" value="1"/>
</dbReference>
<dbReference type="Proteomes" id="UP000194350">
    <property type="component" value="Unassembled WGS sequence"/>
</dbReference>
<evidence type="ECO:0000256" key="10">
    <source>
        <dbReference type="RuleBase" id="RU367149"/>
    </source>
</evidence>
<keyword evidence="5 10" id="KW-0997">Cell inner membrane</keyword>
<evidence type="ECO:0000313" key="11">
    <source>
        <dbReference type="EMBL" id="OTA18201.1"/>
    </source>
</evidence>
<organism evidence="11 12">
    <name type="scientific">Xenorhabdus vietnamensis</name>
    <dbReference type="NCBI Taxonomy" id="351656"/>
    <lineage>
        <taxon>Bacteria</taxon>
        <taxon>Pseudomonadati</taxon>
        <taxon>Pseudomonadota</taxon>
        <taxon>Gammaproteobacteria</taxon>
        <taxon>Enterobacterales</taxon>
        <taxon>Morganellaceae</taxon>
        <taxon>Xenorhabdus</taxon>
    </lineage>
</organism>
<evidence type="ECO:0000256" key="1">
    <source>
        <dbReference type="ARBA" id="ARBA00004429"/>
    </source>
</evidence>
<accession>A0A1Y2SKW4</accession>
<dbReference type="GO" id="GO:0003333">
    <property type="term" value="P:amino acid transmembrane transport"/>
    <property type="evidence" value="ECO:0007669"/>
    <property type="project" value="InterPro"/>
</dbReference>
<keyword evidence="12" id="KW-1185">Reference proteome</keyword>
<evidence type="ECO:0000256" key="9">
    <source>
        <dbReference type="ARBA" id="ARBA00023136"/>
    </source>
</evidence>
<feature type="transmembrane region" description="Helical" evidence="10">
    <location>
        <begin position="81"/>
        <end position="101"/>
    </location>
</feature>
<proteinExistence type="inferred from homology"/>
<name>A0A1Y2SKW4_9GAMM</name>
<keyword evidence="3 10" id="KW-0813">Transport</keyword>
<dbReference type="NCBIfam" id="NF011711">
    <property type="entry name" value="PRK15132.1"/>
    <property type="match status" value="1"/>
</dbReference>
<protein>
    <recommendedName>
        <fullName evidence="10">Aromatic amino acid permease</fullName>
    </recommendedName>
</protein>
<keyword evidence="6 10" id="KW-0812">Transmembrane</keyword>
<evidence type="ECO:0000313" key="12">
    <source>
        <dbReference type="Proteomes" id="UP000194350"/>
    </source>
</evidence>
<reference evidence="11 12" key="1">
    <citation type="submission" date="2016-10" db="EMBL/GenBank/DDBJ databases">
        <title>Systematic genetic and metabolomic analysis of Xenorhabdus and Photorhabdus spp., highlights the requirements for a dual symbiotic and pathogenic life style.</title>
        <authorList>
            <person name="Tobias N.J."/>
            <person name="Wolff H."/>
            <person name="Djahanschiri B."/>
            <person name="Pidot S.J."/>
            <person name="Stinear T.P."/>
            <person name="Ebersberger I."/>
            <person name="Bode H.B."/>
        </authorList>
    </citation>
    <scope>NUCLEOTIDE SEQUENCE [LARGE SCALE GENOMIC DNA]</scope>
    <source>
        <strain evidence="11 12">DSM 22392</strain>
    </source>
</reference>
<dbReference type="OrthoDB" id="18749at2"/>
<feature type="transmembrane region" description="Helical" evidence="10">
    <location>
        <begin position="183"/>
        <end position="204"/>
    </location>
</feature>
<comment type="subcellular location">
    <subcellularLocation>
        <location evidence="1 10">Cell inner membrane</location>
        <topology evidence="1 10">Multi-pass membrane protein</topology>
    </subcellularLocation>
</comment>
<feature type="transmembrane region" description="Helical" evidence="10">
    <location>
        <begin position="37"/>
        <end position="60"/>
    </location>
</feature>